<reference evidence="3" key="2">
    <citation type="journal article" date="2007" name="Science">
        <title>Draft genome sequence of the sexually transmitted pathogen Trichomonas vaginalis.</title>
        <authorList>
            <person name="Carlton J.M."/>
            <person name="Hirt R.P."/>
            <person name="Silva J.C."/>
            <person name="Delcher A.L."/>
            <person name="Schatz M."/>
            <person name="Zhao Q."/>
            <person name="Wortman J.R."/>
            <person name="Bidwell S.L."/>
            <person name="Alsmark U.C.M."/>
            <person name="Besteiro S."/>
            <person name="Sicheritz-Ponten T."/>
            <person name="Noel C.J."/>
            <person name="Dacks J.B."/>
            <person name="Foster P.G."/>
            <person name="Simillion C."/>
            <person name="Van de Peer Y."/>
            <person name="Miranda-Saavedra D."/>
            <person name="Barton G.J."/>
            <person name="Westrop G.D."/>
            <person name="Mueller S."/>
            <person name="Dessi D."/>
            <person name="Fiori P.L."/>
            <person name="Ren Q."/>
            <person name="Paulsen I."/>
            <person name="Zhang H."/>
            <person name="Bastida-Corcuera F.D."/>
            <person name="Simoes-Barbosa A."/>
            <person name="Brown M.T."/>
            <person name="Hayes R.D."/>
            <person name="Mukherjee M."/>
            <person name="Okumura C.Y."/>
            <person name="Schneider R."/>
            <person name="Smith A.J."/>
            <person name="Vanacova S."/>
            <person name="Villalvazo M."/>
            <person name="Haas B.J."/>
            <person name="Pertea M."/>
            <person name="Feldblyum T.V."/>
            <person name="Utterback T.R."/>
            <person name="Shu C.L."/>
            <person name="Osoegawa K."/>
            <person name="de Jong P.J."/>
            <person name="Hrdy I."/>
            <person name="Horvathova L."/>
            <person name="Zubacova Z."/>
            <person name="Dolezal P."/>
            <person name="Malik S.B."/>
            <person name="Logsdon J.M. Jr."/>
            <person name="Henze K."/>
            <person name="Gupta A."/>
            <person name="Wang C.C."/>
            <person name="Dunne R.L."/>
            <person name="Upcroft J.A."/>
            <person name="Upcroft P."/>
            <person name="White O."/>
            <person name="Salzberg S.L."/>
            <person name="Tang P."/>
            <person name="Chiu C.-H."/>
            <person name="Lee Y.-S."/>
            <person name="Embley T.M."/>
            <person name="Coombs G.H."/>
            <person name="Mottram J.C."/>
            <person name="Tachezy J."/>
            <person name="Fraser-Liggett C.M."/>
            <person name="Johnson P.J."/>
        </authorList>
    </citation>
    <scope>NUCLEOTIDE SEQUENCE [LARGE SCALE GENOMIC DNA]</scope>
    <source>
        <strain evidence="3">G3</strain>
    </source>
</reference>
<dbReference type="EMBL" id="DS113203">
    <property type="protein sequence ID" value="EAY19928.1"/>
    <property type="molecule type" value="Genomic_DNA"/>
</dbReference>
<keyword evidence="4" id="KW-1185">Reference proteome</keyword>
<reference evidence="3" key="1">
    <citation type="submission" date="2006-10" db="EMBL/GenBank/DDBJ databases">
        <authorList>
            <person name="Amadeo P."/>
            <person name="Zhao Q."/>
            <person name="Wortman J."/>
            <person name="Fraser-Liggett C."/>
            <person name="Carlton J."/>
        </authorList>
    </citation>
    <scope>NUCLEOTIDE SEQUENCE</scope>
    <source>
        <strain evidence="3">G3</strain>
    </source>
</reference>
<dbReference type="VEuPathDB" id="TrichDB:TVAGG3_0711550"/>
<gene>
    <name evidence="3" type="ORF">TVAG_130360</name>
</gene>
<dbReference type="Proteomes" id="UP000001542">
    <property type="component" value="Unassembled WGS sequence"/>
</dbReference>
<keyword evidence="1" id="KW-0472">Membrane</keyword>
<keyword evidence="1" id="KW-0812">Transmembrane</keyword>
<evidence type="ECO:0000313" key="4">
    <source>
        <dbReference type="Proteomes" id="UP000001542"/>
    </source>
</evidence>
<dbReference type="KEGG" id="tva:5465458"/>
<name>A2DID2_TRIV3</name>
<feature type="signal peptide" evidence="2">
    <location>
        <begin position="1"/>
        <end position="18"/>
    </location>
</feature>
<evidence type="ECO:0008006" key="5">
    <source>
        <dbReference type="Google" id="ProtNLM"/>
    </source>
</evidence>
<evidence type="ECO:0000256" key="1">
    <source>
        <dbReference type="SAM" id="Phobius"/>
    </source>
</evidence>
<feature type="transmembrane region" description="Helical" evidence="1">
    <location>
        <begin position="125"/>
        <end position="148"/>
    </location>
</feature>
<proteinExistence type="predicted"/>
<dbReference type="VEuPathDB" id="TrichDB:TVAG_130360"/>
<organism evidence="3 4">
    <name type="scientific">Trichomonas vaginalis (strain ATCC PRA-98 / G3)</name>
    <dbReference type="NCBI Taxonomy" id="412133"/>
    <lineage>
        <taxon>Eukaryota</taxon>
        <taxon>Metamonada</taxon>
        <taxon>Parabasalia</taxon>
        <taxon>Trichomonadida</taxon>
        <taxon>Trichomonadidae</taxon>
        <taxon>Trichomonas</taxon>
    </lineage>
</organism>
<dbReference type="AlphaFoldDB" id="A2DID2"/>
<protein>
    <recommendedName>
        <fullName evidence="5">GOLD domain-containing protein</fullName>
    </recommendedName>
</protein>
<keyword evidence="2" id="KW-0732">Signal</keyword>
<evidence type="ECO:0000313" key="3">
    <source>
        <dbReference type="EMBL" id="EAY19928.1"/>
    </source>
</evidence>
<sequence length="168" mass="19253">MLLYSIIALLCNEQSVQPMDIYGQTEALTLKSGWAYFSFNYGDFGHTVDIKAWHKGKEISTMYYEYNFTCPTNESEKVEYEHLYDNETQTAIVGVNVADAANGDKVQVSVVSKVRPIAINSAMSLIYGLFLFFSINIVVATILQYFYFKNSMDPREYLPQEKEEQQKS</sequence>
<keyword evidence="1" id="KW-1133">Transmembrane helix</keyword>
<accession>A2DID2</accession>
<dbReference type="InParanoid" id="A2DID2"/>
<dbReference type="RefSeq" id="XP_001580914.1">
    <property type="nucleotide sequence ID" value="XM_001580864.1"/>
</dbReference>
<evidence type="ECO:0000256" key="2">
    <source>
        <dbReference type="SAM" id="SignalP"/>
    </source>
</evidence>
<feature type="chain" id="PRO_5002643189" description="GOLD domain-containing protein" evidence="2">
    <location>
        <begin position="19"/>
        <end position="168"/>
    </location>
</feature>